<reference evidence="1 2" key="1">
    <citation type="submission" date="2019-02" db="EMBL/GenBank/DDBJ databases">
        <title>Genome sequencing of the rare red list fungi Bondarzewia mesenterica.</title>
        <authorList>
            <person name="Buettner E."/>
            <person name="Kellner H."/>
        </authorList>
    </citation>
    <scope>NUCLEOTIDE SEQUENCE [LARGE SCALE GENOMIC DNA]</scope>
    <source>
        <strain evidence="1 2">DSM 108281</strain>
    </source>
</reference>
<dbReference type="Proteomes" id="UP000310158">
    <property type="component" value="Unassembled WGS sequence"/>
</dbReference>
<accession>A0A4S4LLW4</accession>
<sequence>MIALLCGILRSYLPSVKLRELDDTLEETEGLFQDAQEQGLLTDASFVTVTRQHLSALRDRTLLVRSDVHAATTPIQQFHQMSKGLSLAISVICRDVKNVRSIISTSSAEARLRLREERTRSSVPPALYTFVPPDCVPNSNTTNVTDNVHPTPLPVHMTETEAEPRMLGRVVTFTSDTITLNNDSDDDGHKDVLRNATAIRSAALCLSMSDGKLPISDSSTVAAPNCTRDNGMRLKLLLCSPSHSYISIIPSAIVMNMQSLFTVAPIYGSYLTVLIFSSYPIHQFSTVTLQHPLHPLVHLINLTHPTITIPGRLACISSSSIR</sequence>
<evidence type="ECO:0000313" key="1">
    <source>
        <dbReference type="EMBL" id="THH13156.1"/>
    </source>
</evidence>
<gene>
    <name evidence="1" type="ORF">EW146_g7035</name>
</gene>
<keyword evidence="2" id="KW-1185">Reference proteome</keyword>
<protein>
    <submittedName>
        <fullName evidence="1">Uncharacterized protein</fullName>
    </submittedName>
</protein>
<comment type="caution">
    <text evidence="1">The sequence shown here is derived from an EMBL/GenBank/DDBJ whole genome shotgun (WGS) entry which is preliminary data.</text>
</comment>
<proteinExistence type="predicted"/>
<name>A0A4S4LLW4_9AGAM</name>
<dbReference type="OrthoDB" id="2680369at2759"/>
<dbReference type="AlphaFoldDB" id="A0A4S4LLW4"/>
<dbReference type="EMBL" id="SGPL01000382">
    <property type="protein sequence ID" value="THH13156.1"/>
    <property type="molecule type" value="Genomic_DNA"/>
</dbReference>
<evidence type="ECO:0000313" key="2">
    <source>
        <dbReference type="Proteomes" id="UP000310158"/>
    </source>
</evidence>
<organism evidence="1 2">
    <name type="scientific">Bondarzewia mesenterica</name>
    <dbReference type="NCBI Taxonomy" id="1095465"/>
    <lineage>
        <taxon>Eukaryota</taxon>
        <taxon>Fungi</taxon>
        <taxon>Dikarya</taxon>
        <taxon>Basidiomycota</taxon>
        <taxon>Agaricomycotina</taxon>
        <taxon>Agaricomycetes</taxon>
        <taxon>Russulales</taxon>
        <taxon>Bondarzewiaceae</taxon>
        <taxon>Bondarzewia</taxon>
    </lineage>
</organism>